<protein>
    <submittedName>
        <fullName evidence="1">Flavin mononucleotide phosphatase YbjI</fullName>
        <ecNumber evidence="1">3.1.3.-</ecNumber>
    </submittedName>
</protein>
<organism evidence="1 2">
    <name type="scientific">Robinsoniella peoriensis</name>
    <dbReference type="NCBI Taxonomy" id="180332"/>
    <lineage>
        <taxon>Bacteria</taxon>
        <taxon>Bacillati</taxon>
        <taxon>Bacillota</taxon>
        <taxon>Clostridia</taxon>
        <taxon>Lachnospirales</taxon>
        <taxon>Lachnospiraceae</taxon>
        <taxon>Robinsoniella</taxon>
    </lineage>
</organism>
<dbReference type="SFLD" id="SFLDS00003">
    <property type="entry name" value="Haloacid_Dehalogenase"/>
    <property type="match status" value="1"/>
</dbReference>
<name>A0A4U8Q888_9FIRM</name>
<dbReference type="Gene3D" id="3.30.1240.10">
    <property type="match status" value="1"/>
</dbReference>
<keyword evidence="2" id="KW-1185">Reference proteome</keyword>
<dbReference type="STRING" id="180332.GCA_000797495_01691"/>
<proteinExistence type="predicted"/>
<dbReference type="InterPro" id="IPR036412">
    <property type="entry name" value="HAD-like_sf"/>
</dbReference>
<dbReference type="GO" id="GO:0000287">
    <property type="term" value="F:magnesium ion binding"/>
    <property type="evidence" value="ECO:0007669"/>
    <property type="project" value="TreeGrafter"/>
</dbReference>
<gene>
    <name evidence="1" type="primary">ybjI</name>
    <name evidence="1" type="ORF">DSM106044_02397</name>
</gene>
<keyword evidence="1" id="KW-0378">Hydrolase</keyword>
<dbReference type="RefSeq" id="WP_044297899.1">
    <property type="nucleotide sequence ID" value="NZ_JBHTNY010000063.1"/>
</dbReference>
<dbReference type="Gene3D" id="3.40.50.1000">
    <property type="entry name" value="HAD superfamily/HAD-like"/>
    <property type="match status" value="1"/>
</dbReference>
<dbReference type="PANTHER" id="PTHR10000:SF8">
    <property type="entry name" value="HAD SUPERFAMILY HYDROLASE-LIKE, TYPE 3"/>
    <property type="match status" value="1"/>
</dbReference>
<dbReference type="Proteomes" id="UP000306509">
    <property type="component" value="Unassembled WGS sequence"/>
</dbReference>
<comment type="caution">
    <text evidence="1">The sequence shown here is derived from an EMBL/GenBank/DDBJ whole genome shotgun (WGS) entry which is preliminary data.</text>
</comment>
<dbReference type="EC" id="3.1.3.-" evidence="1"/>
<dbReference type="PANTHER" id="PTHR10000">
    <property type="entry name" value="PHOSPHOSERINE PHOSPHATASE"/>
    <property type="match status" value="1"/>
</dbReference>
<dbReference type="NCBIfam" id="TIGR00099">
    <property type="entry name" value="Cof-subfamily"/>
    <property type="match status" value="1"/>
</dbReference>
<dbReference type="NCBIfam" id="TIGR01484">
    <property type="entry name" value="HAD-SF-IIB"/>
    <property type="match status" value="1"/>
</dbReference>
<dbReference type="AlphaFoldDB" id="A0A4U8Q888"/>
<dbReference type="InterPro" id="IPR006379">
    <property type="entry name" value="HAD-SF_hydro_IIB"/>
</dbReference>
<sequence>MIKLVASDIDGTLLVEGSDKINEEIFDVILKLKDQGTLFAAASGRQYASIRRLFAPIENEMIFVSENGSNVVCRGYEVSSTVLNRKDAEELIRFIRRQPGCYLTASTRGPMYIEDNDADFWKLLTDGYHNDMRLVPDVLKEDIEIIKISIYKSTGVQDISEEVIAQWKDRFHVTIAGEPWIDFMDFDADKGKALQTIQQTLRISREETMVFGDNNNDLGMIASAEESYAVANAQPKVLEAAKHIADENVNDGVLKVMKTLLESKDVSF</sequence>
<dbReference type="InterPro" id="IPR000150">
    <property type="entry name" value="Cof"/>
</dbReference>
<dbReference type="SUPFAM" id="SSF56784">
    <property type="entry name" value="HAD-like"/>
    <property type="match status" value="1"/>
</dbReference>
<evidence type="ECO:0000313" key="1">
    <source>
        <dbReference type="EMBL" id="TLD00749.1"/>
    </source>
</evidence>
<dbReference type="Pfam" id="PF08282">
    <property type="entry name" value="Hydrolase_3"/>
    <property type="match status" value="1"/>
</dbReference>
<dbReference type="GO" id="GO:0016791">
    <property type="term" value="F:phosphatase activity"/>
    <property type="evidence" value="ECO:0007669"/>
    <property type="project" value="TreeGrafter"/>
</dbReference>
<reference evidence="1 2" key="1">
    <citation type="journal article" date="2019" name="Anaerobe">
        <title>Detection of Robinsoniella peoriensis in multiple bone samples of a trauma patient.</title>
        <authorList>
            <person name="Schrottner P."/>
            <person name="Hartwich K."/>
            <person name="Bunk B."/>
            <person name="Schober I."/>
            <person name="Helbig S."/>
            <person name="Rudolph W.W."/>
            <person name="Gunzer F."/>
        </authorList>
    </citation>
    <scope>NUCLEOTIDE SEQUENCE [LARGE SCALE GENOMIC DNA]</scope>
    <source>
        <strain evidence="1 2">DSM 106044</strain>
    </source>
</reference>
<dbReference type="InterPro" id="IPR023214">
    <property type="entry name" value="HAD_sf"/>
</dbReference>
<dbReference type="SFLD" id="SFLDG01140">
    <property type="entry name" value="C2.B:_Phosphomannomutase_and_P"/>
    <property type="match status" value="1"/>
</dbReference>
<accession>A0A4U8Q888</accession>
<dbReference type="GO" id="GO:0005829">
    <property type="term" value="C:cytosol"/>
    <property type="evidence" value="ECO:0007669"/>
    <property type="project" value="TreeGrafter"/>
</dbReference>
<dbReference type="EMBL" id="QGQD01000048">
    <property type="protein sequence ID" value="TLD00749.1"/>
    <property type="molecule type" value="Genomic_DNA"/>
</dbReference>
<evidence type="ECO:0000313" key="2">
    <source>
        <dbReference type="Proteomes" id="UP000306509"/>
    </source>
</evidence>